<proteinExistence type="predicted"/>
<evidence type="ECO:0000313" key="2">
    <source>
        <dbReference type="EMBL" id="GFR05485.1"/>
    </source>
</evidence>
<accession>A0A8X6LD91</accession>
<dbReference type="EMBL" id="BMAO01015964">
    <property type="protein sequence ID" value="GFR05485.1"/>
    <property type="molecule type" value="Genomic_DNA"/>
</dbReference>
<organism evidence="2 3">
    <name type="scientific">Trichonephila clavata</name>
    <name type="common">Joro spider</name>
    <name type="synonym">Nephila clavata</name>
    <dbReference type="NCBI Taxonomy" id="2740835"/>
    <lineage>
        <taxon>Eukaryota</taxon>
        <taxon>Metazoa</taxon>
        <taxon>Ecdysozoa</taxon>
        <taxon>Arthropoda</taxon>
        <taxon>Chelicerata</taxon>
        <taxon>Arachnida</taxon>
        <taxon>Araneae</taxon>
        <taxon>Araneomorphae</taxon>
        <taxon>Entelegynae</taxon>
        <taxon>Araneoidea</taxon>
        <taxon>Nephilidae</taxon>
        <taxon>Trichonephila</taxon>
    </lineage>
</organism>
<feature type="region of interest" description="Disordered" evidence="1">
    <location>
        <begin position="1"/>
        <end position="82"/>
    </location>
</feature>
<name>A0A8X6LD91_TRICU</name>
<sequence>MNPLHCGTAPPLKQIATSGEELETSNDTNRLSQHGKPRTHSHTERSRTLSDYGQPQQKQNIPFSPTHTSPSPQVSHLSLGEPLKARRITVIEYDE</sequence>
<gene>
    <name evidence="2" type="ORF">TNCT_732841</name>
</gene>
<reference evidence="2" key="1">
    <citation type="submission" date="2020-07" db="EMBL/GenBank/DDBJ databases">
        <title>Multicomponent nature underlies the extraordinary mechanical properties of spider dragline silk.</title>
        <authorList>
            <person name="Kono N."/>
            <person name="Nakamura H."/>
            <person name="Mori M."/>
            <person name="Yoshida Y."/>
            <person name="Ohtoshi R."/>
            <person name="Malay A.D."/>
            <person name="Moran D.A.P."/>
            <person name="Tomita M."/>
            <person name="Numata K."/>
            <person name="Arakawa K."/>
        </authorList>
    </citation>
    <scope>NUCLEOTIDE SEQUENCE</scope>
</reference>
<evidence type="ECO:0000313" key="3">
    <source>
        <dbReference type="Proteomes" id="UP000887116"/>
    </source>
</evidence>
<dbReference type="Proteomes" id="UP000887116">
    <property type="component" value="Unassembled WGS sequence"/>
</dbReference>
<comment type="caution">
    <text evidence="2">The sequence shown here is derived from an EMBL/GenBank/DDBJ whole genome shotgun (WGS) entry which is preliminary data.</text>
</comment>
<evidence type="ECO:0000256" key="1">
    <source>
        <dbReference type="SAM" id="MobiDB-lite"/>
    </source>
</evidence>
<feature type="compositionally biased region" description="Polar residues" evidence="1">
    <location>
        <begin position="49"/>
        <end position="76"/>
    </location>
</feature>
<dbReference type="AlphaFoldDB" id="A0A8X6LD91"/>
<protein>
    <submittedName>
        <fullName evidence="2">Uncharacterized protein</fullName>
    </submittedName>
</protein>
<keyword evidence="3" id="KW-1185">Reference proteome</keyword>